<keyword evidence="4" id="KW-1185">Reference proteome</keyword>
<protein>
    <submittedName>
        <fullName evidence="3">Glycosyltransferase involved in cell wall biosynthesis</fullName>
    </submittedName>
</protein>
<dbReference type="InterPro" id="IPR001296">
    <property type="entry name" value="Glyco_trans_1"/>
</dbReference>
<dbReference type="PANTHER" id="PTHR12526">
    <property type="entry name" value="GLYCOSYLTRANSFERASE"/>
    <property type="match status" value="1"/>
</dbReference>
<name>A0A2P8D2K6_9BACT</name>
<keyword evidence="3" id="KW-0808">Transferase</keyword>
<dbReference type="Proteomes" id="UP000240572">
    <property type="component" value="Unassembled WGS sequence"/>
</dbReference>
<gene>
    <name evidence="3" type="ORF">B0I18_10535</name>
</gene>
<dbReference type="GO" id="GO:0016757">
    <property type="term" value="F:glycosyltransferase activity"/>
    <property type="evidence" value="ECO:0007669"/>
    <property type="project" value="InterPro"/>
</dbReference>
<dbReference type="AlphaFoldDB" id="A0A2P8D2K6"/>
<dbReference type="PANTHER" id="PTHR12526:SF630">
    <property type="entry name" value="GLYCOSYLTRANSFERASE"/>
    <property type="match status" value="1"/>
</dbReference>
<dbReference type="EMBL" id="PYGD01000005">
    <property type="protein sequence ID" value="PSK91452.1"/>
    <property type="molecule type" value="Genomic_DNA"/>
</dbReference>
<organism evidence="3 4">
    <name type="scientific">Taibaiella chishuiensis</name>
    <dbReference type="NCBI Taxonomy" id="1434707"/>
    <lineage>
        <taxon>Bacteria</taxon>
        <taxon>Pseudomonadati</taxon>
        <taxon>Bacteroidota</taxon>
        <taxon>Chitinophagia</taxon>
        <taxon>Chitinophagales</taxon>
        <taxon>Chitinophagaceae</taxon>
        <taxon>Taibaiella</taxon>
    </lineage>
</organism>
<dbReference type="CDD" id="cd03801">
    <property type="entry name" value="GT4_PimA-like"/>
    <property type="match status" value="1"/>
</dbReference>
<dbReference type="OrthoDB" id="7560678at2"/>
<dbReference type="RefSeq" id="WP_106523353.1">
    <property type="nucleotide sequence ID" value="NZ_PYGD01000005.1"/>
</dbReference>
<evidence type="ECO:0000313" key="4">
    <source>
        <dbReference type="Proteomes" id="UP000240572"/>
    </source>
</evidence>
<comment type="caution">
    <text evidence="3">The sequence shown here is derived from an EMBL/GenBank/DDBJ whole genome shotgun (WGS) entry which is preliminary data.</text>
</comment>
<reference evidence="3 4" key="1">
    <citation type="submission" date="2018-03" db="EMBL/GenBank/DDBJ databases">
        <title>Genomic Encyclopedia of Type Strains, Phase III (KMG-III): the genomes of soil and plant-associated and newly described type strains.</title>
        <authorList>
            <person name="Whitman W."/>
        </authorList>
    </citation>
    <scope>NUCLEOTIDE SEQUENCE [LARGE SCALE GENOMIC DNA]</scope>
    <source>
        <strain evidence="3 4">CGMCC 1.12700</strain>
    </source>
</reference>
<dbReference type="InterPro" id="IPR028098">
    <property type="entry name" value="Glyco_trans_4-like_N"/>
</dbReference>
<proteinExistence type="predicted"/>
<dbReference type="Pfam" id="PF00534">
    <property type="entry name" value="Glycos_transf_1"/>
    <property type="match status" value="1"/>
</dbReference>
<dbReference type="SUPFAM" id="SSF53756">
    <property type="entry name" value="UDP-Glycosyltransferase/glycogen phosphorylase"/>
    <property type="match status" value="1"/>
</dbReference>
<evidence type="ECO:0000259" key="1">
    <source>
        <dbReference type="Pfam" id="PF00534"/>
    </source>
</evidence>
<evidence type="ECO:0000313" key="3">
    <source>
        <dbReference type="EMBL" id="PSK91452.1"/>
    </source>
</evidence>
<feature type="domain" description="Glycosyl transferase family 1" evidence="1">
    <location>
        <begin position="185"/>
        <end position="336"/>
    </location>
</feature>
<dbReference type="Pfam" id="PF13439">
    <property type="entry name" value="Glyco_transf_4"/>
    <property type="match status" value="1"/>
</dbReference>
<evidence type="ECO:0000259" key="2">
    <source>
        <dbReference type="Pfam" id="PF13439"/>
    </source>
</evidence>
<accession>A0A2P8D2K6</accession>
<sequence length="371" mass="42112">MKKILFVTSNLGIGGAQQHLILFANYLVEQGYEVLILNTNLNNDLAYRLDKRVELINIPRKYNFDLKPAGQILEIARARGLKTVFCDSLFSYLYANKLNRIRGININIIFHNTIYAEKYNYVKDLAVRFLVRRRTRLIAVAQNQITHLSRVLMIPGRRFKLIYNGIDIGKFNLDERKGMKDSGLRAELGIPAKAFVLVKTARFAIEKNHEMAIEVLDLLRRQHGIDAYMLFVGASKNGRSEKVEALAESRAVRDYVKIVGPQKDVRPYLAASDCFILTSISETFSLAALEAMGMGLPCLLTDIGGAREMVTDGENGYITPARDAAAFADAAAKLSRGDLQWRDEEIFKRIETEFNLEATNQRLENYIFNYK</sequence>
<feature type="domain" description="Glycosyltransferase subfamily 4-like N-terminal" evidence="2">
    <location>
        <begin position="13"/>
        <end position="168"/>
    </location>
</feature>
<dbReference type="Gene3D" id="3.40.50.2000">
    <property type="entry name" value="Glycogen Phosphorylase B"/>
    <property type="match status" value="2"/>
</dbReference>